<dbReference type="EMBL" id="JAWJWE010000040">
    <property type="protein sequence ID" value="KAK6619655.1"/>
    <property type="molecule type" value="Genomic_DNA"/>
</dbReference>
<dbReference type="Proteomes" id="UP001372834">
    <property type="component" value="Unassembled WGS sequence"/>
</dbReference>
<protein>
    <submittedName>
        <fullName evidence="1">Uncharacterized protein</fullName>
    </submittedName>
</protein>
<gene>
    <name evidence="1" type="ORF">RUM43_012412</name>
</gene>
<dbReference type="AlphaFoldDB" id="A0AAN8NKM9"/>
<evidence type="ECO:0000313" key="1">
    <source>
        <dbReference type="EMBL" id="KAK6619655.1"/>
    </source>
</evidence>
<accession>A0AAN8NKM9</accession>
<reference evidence="1 2" key="1">
    <citation type="submission" date="2023-10" db="EMBL/GenBank/DDBJ databases">
        <title>Genomes of two closely related lineages of the louse Polyplax serrata with different host specificities.</title>
        <authorList>
            <person name="Martinu J."/>
            <person name="Tarabai H."/>
            <person name="Stefka J."/>
            <person name="Hypsa V."/>
        </authorList>
    </citation>
    <scope>NUCLEOTIDE SEQUENCE [LARGE SCALE GENOMIC DNA]</scope>
    <source>
        <strain evidence="1">HR10_N</strain>
    </source>
</reference>
<comment type="caution">
    <text evidence="1">The sequence shown here is derived from an EMBL/GenBank/DDBJ whole genome shotgun (WGS) entry which is preliminary data.</text>
</comment>
<name>A0AAN8NKM9_POLSC</name>
<sequence length="119" mass="13728">MLQHLINARYSFRRGNGPLNPPCGTWSHPVGLCSLQVSYLTGEQRRWLVQCKFQCLQNEAPHSLVFNRIGQSKRSFKLTCPQVSSPCVEEHFTTRTVEPNRMREVRVCDLDGPAEHRFD</sequence>
<organism evidence="1 2">
    <name type="scientific">Polyplax serrata</name>
    <name type="common">Common mouse louse</name>
    <dbReference type="NCBI Taxonomy" id="468196"/>
    <lineage>
        <taxon>Eukaryota</taxon>
        <taxon>Metazoa</taxon>
        <taxon>Ecdysozoa</taxon>
        <taxon>Arthropoda</taxon>
        <taxon>Hexapoda</taxon>
        <taxon>Insecta</taxon>
        <taxon>Pterygota</taxon>
        <taxon>Neoptera</taxon>
        <taxon>Paraneoptera</taxon>
        <taxon>Psocodea</taxon>
        <taxon>Troctomorpha</taxon>
        <taxon>Phthiraptera</taxon>
        <taxon>Anoplura</taxon>
        <taxon>Polyplacidae</taxon>
        <taxon>Polyplax</taxon>
    </lineage>
</organism>
<evidence type="ECO:0000313" key="2">
    <source>
        <dbReference type="Proteomes" id="UP001372834"/>
    </source>
</evidence>
<proteinExistence type="predicted"/>